<protein>
    <recommendedName>
        <fullName evidence="4">H+/gluconate symporter-like permease</fullName>
    </recommendedName>
</protein>
<feature type="transmembrane region" description="Helical" evidence="1">
    <location>
        <begin position="356"/>
        <end position="378"/>
    </location>
</feature>
<organism evidence="2 3">
    <name type="scientific">Noviherbaspirillum aridicola</name>
    <dbReference type="NCBI Taxonomy" id="2849687"/>
    <lineage>
        <taxon>Bacteria</taxon>
        <taxon>Pseudomonadati</taxon>
        <taxon>Pseudomonadota</taxon>
        <taxon>Betaproteobacteria</taxon>
        <taxon>Burkholderiales</taxon>
        <taxon>Oxalobacteraceae</taxon>
        <taxon>Noviherbaspirillum</taxon>
    </lineage>
</organism>
<feature type="transmembrane region" description="Helical" evidence="1">
    <location>
        <begin position="65"/>
        <end position="84"/>
    </location>
</feature>
<keyword evidence="1" id="KW-0812">Transmembrane</keyword>
<keyword evidence="3" id="KW-1185">Reference proteome</keyword>
<feature type="transmembrane region" description="Helical" evidence="1">
    <location>
        <begin position="131"/>
        <end position="158"/>
    </location>
</feature>
<name>A0ABQ4Q002_9BURK</name>
<feature type="transmembrane region" description="Helical" evidence="1">
    <location>
        <begin position="273"/>
        <end position="294"/>
    </location>
</feature>
<feature type="transmembrane region" description="Helical" evidence="1">
    <location>
        <begin position="207"/>
        <end position="226"/>
    </location>
</feature>
<keyword evidence="1" id="KW-0472">Membrane</keyword>
<feature type="transmembrane region" description="Helical" evidence="1">
    <location>
        <begin position="398"/>
        <end position="419"/>
    </location>
</feature>
<accession>A0ABQ4Q002</accession>
<dbReference type="EMBL" id="BPMK01000002">
    <property type="protein sequence ID" value="GIZ50396.1"/>
    <property type="molecule type" value="Genomic_DNA"/>
</dbReference>
<feature type="transmembrane region" description="Helical" evidence="1">
    <location>
        <begin position="246"/>
        <end position="266"/>
    </location>
</feature>
<dbReference type="Proteomes" id="UP000887222">
    <property type="component" value="Unassembled WGS sequence"/>
</dbReference>
<sequence length="463" mass="48511">MQKERAAGAPARLAAIVSVLVIIGATLWRAFGGPPGLFIVIIAAIAVLVVSQFRQIPANLRNTSLILLVIAVALLPLARSPLAALQRGVFISGLLLGLMGSVMLLARCALRNPSVHVIGQALRAQPGGRRYAAFTVAGQVFAAMLGMAGANIMLIMAAPQNEPAGERKTAAVVAVTRGFTAASYWSPMFGNMAILLALYPTLRWIEVFPIGVLMAQLTLPVGMLLHRLRQRGAPPEPPGEAVPPGFARAAVPLALLMLAFLGLVLLTGSRAHISTTASIVLLGPCVALLLNIAMAERGRRVPDGVRRLVEDLRLYPNLASEALLFLGAGCAGSILGDAFPASWVARIGEAVHGMPLFGIAFLLAAVMGAALTGIHPVLTAVFLASTITPQVLDLPPMLHILAILSGWGLSASLTPYSVLSLTASRYAGTGLYQISLGRNALFALFNAVCACLLLTAVAMWMRM</sequence>
<keyword evidence="1" id="KW-1133">Transmembrane helix</keyword>
<reference evidence="2 3" key="1">
    <citation type="journal article" date="2022" name="Int. J. Syst. Evol. Microbiol.">
        <title>Noviherbaspirillum aridicola sp. nov., isolated from an arid soil in Pakistan.</title>
        <authorList>
            <person name="Khan I.U."/>
            <person name="Saqib M."/>
            <person name="Amin A."/>
            <person name="Hussain F."/>
            <person name="Li L."/>
            <person name="Liu Y.H."/>
            <person name="Fang B.Z."/>
            <person name="Ahmed I."/>
            <person name="Li W.J."/>
        </authorList>
    </citation>
    <scope>NUCLEOTIDE SEQUENCE [LARGE SCALE GENOMIC DNA]</scope>
    <source>
        <strain evidence="2 3">NCCP-691</strain>
    </source>
</reference>
<feature type="transmembrane region" description="Helical" evidence="1">
    <location>
        <begin position="90"/>
        <end position="110"/>
    </location>
</feature>
<proteinExistence type="predicted"/>
<gene>
    <name evidence="2" type="ORF">NCCP691_04100</name>
</gene>
<feature type="transmembrane region" description="Helical" evidence="1">
    <location>
        <begin position="314"/>
        <end position="335"/>
    </location>
</feature>
<evidence type="ECO:0000313" key="2">
    <source>
        <dbReference type="EMBL" id="GIZ50396.1"/>
    </source>
</evidence>
<feature type="transmembrane region" description="Helical" evidence="1">
    <location>
        <begin position="37"/>
        <end position="53"/>
    </location>
</feature>
<feature type="transmembrane region" description="Helical" evidence="1">
    <location>
        <begin position="178"/>
        <end position="200"/>
    </location>
</feature>
<comment type="caution">
    <text evidence="2">The sequence shown here is derived from an EMBL/GenBank/DDBJ whole genome shotgun (WGS) entry which is preliminary data.</text>
</comment>
<evidence type="ECO:0000256" key="1">
    <source>
        <dbReference type="SAM" id="Phobius"/>
    </source>
</evidence>
<feature type="transmembrane region" description="Helical" evidence="1">
    <location>
        <begin position="12"/>
        <end position="31"/>
    </location>
</feature>
<dbReference type="RefSeq" id="WP_220806581.1">
    <property type="nucleotide sequence ID" value="NZ_BPMK01000002.1"/>
</dbReference>
<evidence type="ECO:0008006" key="4">
    <source>
        <dbReference type="Google" id="ProtNLM"/>
    </source>
</evidence>
<evidence type="ECO:0000313" key="3">
    <source>
        <dbReference type="Proteomes" id="UP000887222"/>
    </source>
</evidence>
<feature type="transmembrane region" description="Helical" evidence="1">
    <location>
        <begin position="440"/>
        <end position="461"/>
    </location>
</feature>